<dbReference type="InterPro" id="IPR006016">
    <property type="entry name" value="UspA"/>
</dbReference>
<organism evidence="3 4">
    <name type="scientific">Brachybacterium kimchii</name>
    <dbReference type="NCBI Taxonomy" id="2942909"/>
    <lineage>
        <taxon>Bacteria</taxon>
        <taxon>Bacillati</taxon>
        <taxon>Actinomycetota</taxon>
        <taxon>Actinomycetes</taxon>
        <taxon>Micrococcales</taxon>
        <taxon>Dermabacteraceae</taxon>
        <taxon>Brachybacterium</taxon>
    </lineage>
</organism>
<reference evidence="3" key="1">
    <citation type="submission" date="2022-05" db="EMBL/GenBank/DDBJ databases">
        <title>Genomic analysis of Brachybacterium sp. CBA3104.</title>
        <authorList>
            <person name="Roh S.W."/>
            <person name="Kim Y.B."/>
            <person name="Kim Y."/>
        </authorList>
    </citation>
    <scope>NUCLEOTIDE SEQUENCE</scope>
    <source>
        <strain evidence="3">CBA3104</strain>
    </source>
</reference>
<keyword evidence="4" id="KW-1185">Reference proteome</keyword>
<dbReference type="EMBL" id="CP097218">
    <property type="protein sequence ID" value="UQN29088.1"/>
    <property type="molecule type" value="Genomic_DNA"/>
</dbReference>
<gene>
    <name evidence="3" type="ORF">M4486_15870</name>
</gene>
<dbReference type="PRINTS" id="PR01438">
    <property type="entry name" value="UNVRSLSTRESS"/>
</dbReference>
<dbReference type="InterPro" id="IPR006015">
    <property type="entry name" value="Universal_stress_UspA"/>
</dbReference>
<proteinExistence type="inferred from homology"/>
<dbReference type="RefSeq" id="WP_249478250.1">
    <property type="nucleotide sequence ID" value="NZ_CP097218.1"/>
</dbReference>
<dbReference type="InterPro" id="IPR014729">
    <property type="entry name" value="Rossmann-like_a/b/a_fold"/>
</dbReference>
<dbReference type="Pfam" id="PF00582">
    <property type="entry name" value="Usp"/>
    <property type="match status" value="2"/>
</dbReference>
<dbReference type="CDD" id="cd00293">
    <property type="entry name" value="USP-like"/>
    <property type="match status" value="1"/>
</dbReference>
<accession>A0ABY4N3E9</accession>
<feature type="domain" description="UspA" evidence="2">
    <location>
        <begin position="150"/>
        <end position="273"/>
    </location>
</feature>
<evidence type="ECO:0000259" key="2">
    <source>
        <dbReference type="Pfam" id="PF00582"/>
    </source>
</evidence>
<dbReference type="Proteomes" id="UP001055868">
    <property type="component" value="Chromosome"/>
</dbReference>
<sequence length="292" mass="30355">MDFSDTIIVGYDGSDQSAMALRWAARLAKSGKKPLAIIHAWIFPLVTKDLGPVKGVSGSGHRNVAEQLLREAAGIAEETAPGVEVRTELITGNPRAVLETASQTALLMVVGNRGLGGFLGMLLGSVSLGLITHAGCPVIVVREAEAPHGPVLVGVDGSEASLEAVDTGVRLARALGEGLTLLHVRGTVDGHVVEGDGAERILDEATARAHASAPDLAVTAQVEEGSSVPDGLLRASAEVGMLVLGYQGRHGRLFGSTAHAVVHHAQCTTVICRHEFRGESEPTSQPWSEQSA</sequence>
<name>A0ABY4N3E9_9MICO</name>
<protein>
    <submittedName>
        <fullName evidence="3">Universal stress protein</fullName>
    </submittedName>
</protein>
<comment type="similarity">
    <text evidence="1">Belongs to the universal stress protein A family.</text>
</comment>
<evidence type="ECO:0000313" key="4">
    <source>
        <dbReference type="Proteomes" id="UP001055868"/>
    </source>
</evidence>
<dbReference type="SUPFAM" id="SSF52402">
    <property type="entry name" value="Adenine nucleotide alpha hydrolases-like"/>
    <property type="match status" value="2"/>
</dbReference>
<dbReference type="Gene3D" id="3.40.50.620">
    <property type="entry name" value="HUPs"/>
    <property type="match status" value="2"/>
</dbReference>
<feature type="domain" description="UspA" evidence="2">
    <location>
        <begin position="5"/>
        <end position="142"/>
    </location>
</feature>
<dbReference type="PANTHER" id="PTHR46268">
    <property type="entry name" value="STRESS RESPONSE PROTEIN NHAX"/>
    <property type="match status" value="1"/>
</dbReference>
<evidence type="ECO:0000313" key="3">
    <source>
        <dbReference type="EMBL" id="UQN29088.1"/>
    </source>
</evidence>
<evidence type="ECO:0000256" key="1">
    <source>
        <dbReference type="ARBA" id="ARBA00008791"/>
    </source>
</evidence>
<dbReference type="PANTHER" id="PTHR46268:SF6">
    <property type="entry name" value="UNIVERSAL STRESS PROTEIN UP12"/>
    <property type="match status" value="1"/>
</dbReference>